<organism evidence="1 2">
    <name type="scientific">Pristionchus entomophagus</name>
    <dbReference type="NCBI Taxonomy" id="358040"/>
    <lineage>
        <taxon>Eukaryota</taxon>
        <taxon>Metazoa</taxon>
        <taxon>Ecdysozoa</taxon>
        <taxon>Nematoda</taxon>
        <taxon>Chromadorea</taxon>
        <taxon>Rhabditida</taxon>
        <taxon>Rhabditina</taxon>
        <taxon>Diplogasteromorpha</taxon>
        <taxon>Diplogasteroidea</taxon>
        <taxon>Neodiplogasteridae</taxon>
        <taxon>Pristionchus</taxon>
    </lineage>
</organism>
<accession>A0AAV5U420</accession>
<name>A0AAV5U420_9BILA</name>
<gene>
    <name evidence="1" type="ORF">PENTCL1PPCAC_23805</name>
</gene>
<feature type="non-terminal residue" evidence="1">
    <location>
        <position position="104"/>
    </location>
</feature>
<dbReference type="Proteomes" id="UP001432027">
    <property type="component" value="Unassembled WGS sequence"/>
</dbReference>
<dbReference type="EMBL" id="BTSX01000005">
    <property type="protein sequence ID" value="GMT01631.1"/>
    <property type="molecule type" value="Genomic_DNA"/>
</dbReference>
<keyword evidence="2" id="KW-1185">Reference proteome</keyword>
<proteinExistence type="predicted"/>
<sequence length="104" mass="11948">VENLLKIADRFDIPKIMNSIEDVMSEMDDLPIEAQLLLSDQYHLHAVQAYCLEFYSAEEDSLTQLSSVLKGEIMKKMNKNILESVVTEKIRVRVDNVKNLTNYG</sequence>
<evidence type="ECO:0000313" key="1">
    <source>
        <dbReference type="EMBL" id="GMT01631.1"/>
    </source>
</evidence>
<reference evidence="1" key="1">
    <citation type="submission" date="2023-10" db="EMBL/GenBank/DDBJ databases">
        <title>Genome assembly of Pristionchus species.</title>
        <authorList>
            <person name="Yoshida K."/>
            <person name="Sommer R.J."/>
        </authorList>
    </citation>
    <scope>NUCLEOTIDE SEQUENCE</scope>
    <source>
        <strain evidence="1">RS0144</strain>
    </source>
</reference>
<protein>
    <submittedName>
        <fullName evidence="1">Uncharacterized protein</fullName>
    </submittedName>
</protein>
<dbReference type="AlphaFoldDB" id="A0AAV5U420"/>
<evidence type="ECO:0000313" key="2">
    <source>
        <dbReference type="Proteomes" id="UP001432027"/>
    </source>
</evidence>
<feature type="non-terminal residue" evidence="1">
    <location>
        <position position="1"/>
    </location>
</feature>
<comment type="caution">
    <text evidence="1">The sequence shown here is derived from an EMBL/GenBank/DDBJ whole genome shotgun (WGS) entry which is preliminary data.</text>
</comment>